<comment type="cofactor">
    <cofactor evidence="1">
        <name>Fe(2+)</name>
        <dbReference type="ChEBI" id="CHEBI:29033"/>
    </cofactor>
</comment>
<evidence type="ECO:0000256" key="1">
    <source>
        <dbReference type="ARBA" id="ARBA00001954"/>
    </source>
</evidence>
<dbReference type="RefSeq" id="WP_065679452.1">
    <property type="nucleotide sequence ID" value="NZ_AP025460.1"/>
</dbReference>
<keyword evidence="2" id="KW-0223">Dioxygenase</keyword>
<dbReference type="SUPFAM" id="SSF51197">
    <property type="entry name" value="Clavaminate synthase-like"/>
    <property type="match status" value="2"/>
</dbReference>
<dbReference type="Proteomes" id="UP000092876">
    <property type="component" value="Unassembled WGS sequence"/>
</dbReference>
<dbReference type="AlphaFoldDB" id="A0A1C3IV42"/>
<organism evidence="2 3">
    <name type="scientific">Vibrio atlanticus</name>
    <dbReference type="NCBI Taxonomy" id="693153"/>
    <lineage>
        <taxon>Bacteria</taxon>
        <taxon>Pseudomonadati</taxon>
        <taxon>Pseudomonadota</taxon>
        <taxon>Gammaproteobacteria</taxon>
        <taxon>Vibrionales</taxon>
        <taxon>Vibrionaceae</taxon>
        <taxon>Vibrio</taxon>
    </lineage>
</organism>
<keyword evidence="2" id="KW-0560">Oxidoreductase</keyword>
<dbReference type="EMBL" id="FLQP01000036">
    <property type="protein sequence ID" value="SBS65271.1"/>
    <property type="molecule type" value="Genomic_DNA"/>
</dbReference>
<protein>
    <submittedName>
        <fullName evidence="2">Phytanoyl-CoA dioxygenase (PhyH)</fullName>
    </submittedName>
</protein>
<dbReference type="InterPro" id="IPR008775">
    <property type="entry name" value="Phytyl_CoA_dOase-like"/>
</dbReference>
<dbReference type="GeneID" id="94232725"/>
<dbReference type="Gene3D" id="2.60.120.620">
    <property type="entry name" value="q2cbj1_9rhob like domain"/>
    <property type="match status" value="2"/>
</dbReference>
<dbReference type="GO" id="GO:0005506">
    <property type="term" value="F:iron ion binding"/>
    <property type="evidence" value="ECO:0007669"/>
    <property type="project" value="UniProtKB-ARBA"/>
</dbReference>
<dbReference type="PANTHER" id="PTHR20883">
    <property type="entry name" value="PHYTANOYL-COA DIOXYGENASE DOMAIN CONTAINING 1"/>
    <property type="match status" value="1"/>
</dbReference>
<dbReference type="PANTHER" id="PTHR20883:SF48">
    <property type="entry name" value="ECTOINE DIOXYGENASE"/>
    <property type="match status" value="1"/>
</dbReference>
<dbReference type="Pfam" id="PF05721">
    <property type="entry name" value="PhyH"/>
    <property type="match status" value="1"/>
</dbReference>
<evidence type="ECO:0000313" key="2">
    <source>
        <dbReference type="EMBL" id="SBS65271.1"/>
    </source>
</evidence>
<evidence type="ECO:0000313" key="3">
    <source>
        <dbReference type="Proteomes" id="UP000092876"/>
    </source>
</evidence>
<accession>A0A1C3IV42</accession>
<proteinExistence type="predicted"/>
<name>A0A1C3IV42_9VIBR</name>
<gene>
    <name evidence="2" type="ORF">VAT7223_02603</name>
</gene>
<reference evidence="3" key="1">
    <citation type="submission" date="2016-06" db="EMBL/GenBank/DDBJ databases">
        <authorList>
            <person name="Rodrigo-Torres Lidia"/>
            <person name="Arahal R.David."/>
        </authorList>
    </citation>
    <scope>NUCLEOTIDE SEQUENCE [LARGE SCALE GENOMIC DNA]</scope>
    <source>
        <strain evidence="3">CECT 7223</strain>
    </source>
</reference>
<sequence>METSKGLTREQIRCFRRDGYLGPLPRFANVELIQDVLTEVREIAQSPEPHPLYGRYSVRDWHLVSTKIKELLTDSALIPKLQTLIGDDLALWRSKIFHKKSGENGTGWHQEWGEFDGEEIGNNKPSLRPKHERRDRWWNLTVWVALTDVELDCAPLRFIRGSHKKQYPKTMVPMTESEFWHDPFIDCKTIEDVVERANNHTLVLDVDTSGLFENYQISGKSFEDVKTYVRAELAKLPAKKTLGVDESEEDIVTIPMKKGEFVIFTERTMHGSLPNTSSNDRFGINFRVTATDTEIYPFRYLGDFIDGSNIDITRHSSLLLCGKDLSNARNSYT</sequence>
<dbReference type="GO" id="GO:0016706">
    <property type="term" value="F:2-oxoglutarate-dependent dioxygenase activity"/>
    <property type="evidence" value="ECO:0007669"/>
    <property type="project" value="UniProtKB-ARBA"/>
</dbReference>